<evidence type="ECO:0000256" key="3">
    <source>
        <dbReference type="ARBA" id="ARBA00023125"/>
    </source>
</evidence>
<dbReference type="SUPFAM" id="SSF53850">
    <property type="entry name" value="Periplasmic binding protein-like II"/>
    <property type="match status" value="1"/>
</dbReference>
<dbReference type="InterPro" id="IPR000847">
    <property type="entry name" value="LysR_HTH_N"/>
</dbReference>
<dbReference type="RefSeq" id="WP_204913800.1">
    <property type="nucleotide sequence ID" value="NZ_JAFEUP010000001.1"/>
</dbReference>
<protein>
    <submittedName>
        <fullName evidence="6">LysR family transcriptional regulator</fullName>
    </submittedName>
</protein>
<evidence type="ECO:0000256" key="2">
    <source>
        <dbReference type="ARBA" id="ARBA00023015"/>
    </source>
</evidence>
<gene>
    <name evidence="6" type="ORF">JQX08_00040</name>
</gene>
<keyword evidence="7" id="KW-1185">Reference proteome</keyword>
<proteinExistence type="inferred from homology"/>
<accession>A0ABS2I7H3</accession>
<dbReference type="PROSITE" id="PS50931">
    <property type="entry name" value="HTH_LYSR"/>
    <property type="match status" value="1"/>
</dbReference>
<dbReference type="SUPFAM" id="SSF46785">
    <property type="entry name" value="Winged helix' DNA-binding domain"/>
    <property type="match status" value="1"/>
</dbReference>
<keyword evidence="3" id="KW-0238">DNA-binding</keyword>
<dbReference type="InterPro" id="IPR005119">
    <property type="entry name" value="LysR_subst-bd"/>
</dbReference>
<dbReference type="Pfam" id="PF00126">
    <property type="entry name" value="HTH_1"/>
    <property type="match status" value="1"/>
</dbReference>
<dbReference type="Gene3D" id="3.40.190.290">
    <property type="match status" value="1"/>
</dbReference>
<dbReference type="PANTHER" id="PTHR30537:SF5">
    <property type="entry name" value="HTH-TYPE TRANSCRIPTIONAL ACTIVATOR TTDR-RELATED"/>
    <property type="match status" value="1"/>
</dbReference>
<dbReference type="PANTHER" id="PTHR30537">
    <property type="entry name" value="HTH-TYPE TRANSCRIPTIONAL REGULATOR"/>
    <property type="match status" value="1"/>
</dbReference>
<sequence length="311" mass="34845">MDLLQGMRVFARVVDCDGFTAAAQTLDLSAAQVSRLISDLETQLQARLLHRTTRRLRLTEAGERFLLRCRQILEQTDEAIAEARGAHLTPSGRLRVHSMHALGVLLTPLIASYNQRFPDVVFELSLSQRNPDPLEEGHDVVIAVGETLPDSQLVAQPIGRLYSVLCAAPGYLAERGVPQHPAELDQHRCLRMVEPLYEEAWLFHDAHGEHCVQPGQTFLTNVAESMVKAAEAGMGVCLLPFYTASGPLAAGSLQRVLPDYRLRERAIHAIYPSRHYLDAKVRTWIDFLRDELPALFAEHEQVLADPRHWAQ</sequence>
<dbReference type="Gene3D" id="1.10.10.10">
    <property type="entry name" value="Winged helix-like DNA-binding domain superfamily/Winged helix DNA-binding domain"/>
    <property type="match status" value="1"/>
</dbReference>
<dbReference type="Pfam" id="PF03466">
    <property type="entry name" value="LysR_substrate"/>
    <property type="match status" value="1"/>
</dbReference>
<keyword evidence="2" id="KW-0805">Transcription regulation</keyword>
<dbReference type="Proteomes" id="UP000717995">
    <property type="component" value="Unassembled WGS sequence"/>
</dbReference>
<evidence type="ECO:0000313" key="7">
    <source>
        <dbReference type="Proteomes" id="UP000717995"/>
    </source>
</evidence>
<evidence type="ECO:0000259" key="5">
    <source>
        <dbReference type="PROSITE" id="PS50931"/>
    </source>
</evidence>
<dbReference type="InterPro" id="IPR058163">
    <property type="entry name" value="LysR-type_TF_proteobact-type"/>
</dbReference>
<comment type="caution">
    <text evidence="6">The sequence shown here is derived from an EMBL/GenBank/DDBJ whole genome shotgun (WGS) entry which is preliminary data.</text>
</comment>
<name>A0ABS2I7H3_9GAMM</name>
<evidence type="ECO:0000256" key="1">
    <source>
        <dbReference type="ARBA" id="ARBA00009437"/>
    </source>
</evidence>
<dbReference type="InterPro" id="IPR036390">
    <property type="entry name" value="WH_DNA-bd_sf"/>
</dbReference>
<keyword evidence="4" id="KW-0804">Transcription</keyword>
<comment type="similarity">
    <text evidence="1">Belongs to the LysR transcriptional regulatory family.</text>
</comment>
<dbReference type="EMBL" id="JAFEUP010000001">
    <property type="protein sequence ID" value="MBM7059089.1"/>
    <property type="molecule type" value="Genomic_DNA"/>
</dbReference>
<dbReference type="CDD" id="cd08422">
    <property type="entry name" value="PBP2_CrgA_like"/>
    <property type="match status" value="1"/>
</dbReference>
<feature type="domain" description="HTH lysR-type" evidence="5">
    <location>
        <begin position="1"/>
        <end position="59"/>
    </location>
</feature>
<organism evidence="6 7">
    <name type="scientific">Zestomonas insulae</name>
    <dbReference type="NCBI Taxonomy" id="2809017"/>
    <lineage>
        <taxon>Bacteria</taxon>
        <taxon>Pseudomonadati</taxon>
        <taxon>Pseudomonadota</taxon>
        <taxon>Gammaproteobacteria</taxon>
        <taxon>Pseudomonadales</taxon>
        <taxon>Pseudomonadaceae</taxon>
        <taxon>Zestomonas</taxon>
    </lineage>
</organism>
<evidence type="ECO:0000313" key="6">
    <source>
        <dbReference type="EMBL" id="MBM7059089.1"/>
    </source>
</evidence>
<dbReference type="InterPro" id="IPR036388">
    <property type="entry name" value="WH-like_DNA-bd_sf"/>
</dbReference>
<reference evidence="6 7" key="1">
    <citation type="submission" date="2021-02" db="EMBL/GenBank/DDBJ databases">
        <authorList>
            <person name="Lee D.-H."/>
        </authorList>
    </citation>
    <scope>NUCLEOTIDE SEQUENCE [LARGE SCALE GENOMIC DNA]</scope>
    <source>
        <strain evidence="6 7">UL073</strain>
    </source>
</reference>
<evidence type="ECO:0000256" key="4">
    <source>
        <dbReference type="ARBA" id="ARBA00023163"/>
    </source>
</evidence>